<gene>
    <name evidence="1" type="ORF">METZ01_LOCUS476276</name>
</gene>
<organism evidence="1">
    <name type="scientific">marine metagenome</name>
    <dbReference type="NCBI Taxonomy" id="408172"/>
    <lineage>
        <taxon>unclassified sequences</taxon>
        <taxon>metagenomes</taxon>
        <taxon>ecological metagenomes</taxon>
    </lineage>
</organism>
<sequence>MKTKLFAIALVFFSIKTFGQITVADTDIANIGDIIYQATDTAPGLMITPGSSGTNQVWDFSSLQITEIDTIEFISPSVTPYASLHPNANLCINDDQYIYFEKSSNGIVIVGVDALSISIMVLPLPLIYGTTLPVGPNTVMDSTLFNMLLPDSLAFLISSFQAHTVDSIGIEMVVSADFNVDAWGEVTIPLGTFPALRLKVEEITTTNFSAYCTDTISGIGSGWYPMPQMLFPS</sequence>
<feature type="non-terminal residue" evidence="1">
    <location>
        <position position="233"/>
    </location>
</feature>
<dbReference type="EMBL" id="UINC01203255">
    <property type="protein sequence ID" value="SVE23422.1"/>
    <property type="molecule type" value="Genomic_DNA"/>
</dbReference>
<accession>A0A383BU67</accession>
<dbReference type="AlphaFoldDB" id="A0A383BU67"/>
<evidence type="ECO:0000313" key="1">
    <source>
        <dbReference type="EMBL" id="SVE23422.1"/>
    </source>
</evidence>
<name>A0A383BU67_9ZZZZ</name>
<reference evidence="1" key="1">
    <citation type="submission" date="2018-05" db="EMBL/GenBank/DDBJ databases">
        <authorList>
            <person name="Lanie J.A."/>
            <person name="Ng W.-L."/>
            <person name="Kazmierczak K.M."/>
            <person name="Andrzejewski T.M."/>
            <person name="Davidsen T.M."/>
            <person name="Wayne K.J."/>
            <person name="Tettelin H."/>
            <person name="Glass J.I."/>
            <person name="Rusch D."/>
            <person name="Podicherti R."/>
            <person name="Tsui H.-C.T."/>
            <person name="Winkler M.E."/>
        </authorList>
    </citation>
    <scope>NUCLEOTIDE SEQUENCE</scope>
</reference>
<protein>
    <submittedName>
        <fullName evidence="1">Uncharacterized protein</fullName>
    </submittedName>
</protein>
<proteinExistence type="predicted"/>